<dbReference type="Proteomes" id="UP000095282">
    <property type="component" value="Unplaced"/>
</dbReference>
<name>A0A1I7V2X4_9PELO</name>
<dbReference type="AlphaFoldDB" id="A0A1I7V2X4"/>
<keyword evidence="3" id="KW-1185">Reference proteome</keyword>
<evidence type="ECO:0000256" key="1">
    <source>
        <dbReference type="SAM" id="MobiDB-lite"/>
    </source>
</evidence>
<dbReference type="InterPro" id="IPR001810">
    <property type="entry name" value="F-box_dom"/>
</dbReference>
<feature type="domain" description="F-box" evidence="2">
    <location>
        <begin position="13"/>
        <end position="53"/>
    </location>
</feature>
<feature type="region of interest" description="Disordered" evidence="1">
    <location>
        <begin position="270"/>
        <end position="289"/>
    </location>
</feature>
<organism evidence="3 4">
    <name type="scientific">Caenorhabditis tropicalis</name>
    <dbReference type="NCBI Taxonomy" id="1561998"/>
    <lineage>
        <taxon>Eukaryota</taxon>
        <taxon>Metazoa</taxon>
        <taxon>Ecdysozoa</taxon>
        <taxon>Nematoda</taxon>
        <taxon>Chromadorea</taxon>
        <taxon>Rhabditida</taxon>
        <taxon>Rhabditina</taxon>
        <taxon>Rhabditomorpha</taxon>
        <taxon>Rhabditoidea</taxon>
        <taxon>Rhabditidae</taxon>
        <taxon>Peloderinae</taxon>
        <taxon>Caenorhabditis</taxon>
    </lineage>
</organism>
<dbReference type="CDD" id="cd22150">
    <property type="entry name" value="F-box_CeFBXA-like"/>
    <property type="match status" value="1"/>
</dbReference>
<dbReference type="SMART" id="SM00256">
    <property type="entry name" value="FBOX"/>
    <property type="match status" value="1"/>
</dbReference>
<dbReference type="eggNOG" id="ENOG502TIUF">
    <property type="taxonomic scope" value="Eukaryota"/>
</dbReference>
<evidence type="ECO:0000313" key="3">
    <source>
        <dbReference type="Proteomes" id="UP000095282"/>
    </source>
</evidence>
<evidence type="ECO:0000259" key="2">
    <source>
        <dbReference type="SMART" id="SM00256"/>
    </source>
</evidence>
<accession>A0A1I7V2X4</accession>
<feature type="compositionally biased region" description="Basic and acidic residues" evidence="1">
    <location>
        <begin position="279"/>
        <end position="289"/>
    </location>
</feature>
<protein>
    <submittedName>
        <fullName evidence="4">F-box domain-containing protein</fullName>
    </submittedName>
</protein>
<dbReference type="WBParaSite" id="Csp11.Scaffold630.g21852.t1">
    <property type="protein sequence ID" value="Csp11.Scaffold630.g21852.t1"/>
    <property type="gene ID" value="Csp11.Scaffold630.g21852"/>
</dbReference>
<reference evidence="4" key="1">
    <citation type="submission" date="2016-11" db="UniProtKB">
        <authorList>
            <consortium name="WormBaseParasite"/>
        </authorList>
    </citation>
    <scope>IDENTIFICATION</scope>
</reference>
<evidence type="ECO:0000313" key="4">
    <source>
        <dbReference type="WBParaSite" id="Csp11.Scaffold630.g21852.t1"/>
    </source>
</evidence>
<sequence length="289" mass="33442">MLRFKATPEWTGIPPEVKEKIVKNLSVIDKATLRNVSKSDRAVVDNLPLKIDKLTVIASSDKLKVKIREPYRKSYDLKPITKLLPLLKNPNTFIEKLKLLSGSGPFGDNLQKFYKIIRLAKFKKESVKMCEPHYLENFKVTSTLSDDLWMKVIATEQFKNSKQVAVTRSQNYLLPLFDEWNGHNLQVDMTIDDFHLGQAQPLSDKIIELFKSKPRGSSFAVRTHDYTISMRFAQEPHQDKFDSITKQCNSLYVYYGLSYTHGFVRKNDKTPEGPFTYDRATEPRRHLGH</sequence>
<proteinExistence type="predicted"/>
<dbReference type="Pfam" id="PF00646">
    <property type="entry name" value="F-box"/>
    <property type="match status" value="1"/>
</dbReference>